<gene>
    <name evidence="2" type="ORF">EDS130_LOCUS40504</name>
</gene>
<comment type="caution">
    <text evidence="2">The sequence shown here is derived from an EMBL/GenBank/DDBJ whole genome shotgun (WGS) entry which is preliminary data.</text>
</comment>
<evidence type="ECO:0000313" key="2">
    <source>
        <dbReference type="EMBL" id="CAF1466594.1"/>
    </source>
</evidence>
<accession>A0A815QP97</accession>
<dbReference type="EMBL" id="CAJNOJ010000491">
    <property type="protein sequence ID" value="CAF1466594.1"/>
    <property type="molecule type" value="Genomic_DNA"/>
</dbReference>
<dbReference type="InterPro" id="IPR023213">
    <property type="entry name" value="CAT-like_dom_sf"/>
</dbReference>
<evidence type="ECO:0000313" key="3">
    <source>
        <dbReference type="Proteomes" id="UP000663852"/>
    </source>
</evidence>
<keyword evidence="1" id="KW-0808">Transferase</keyword>
<protein>
    <recommendedName>
        <fullName evidence="4">Transferase</fullName>
    </recommendedName>
</protein>
<dbReference type="Gene3D" id="3.30.559.10">
    <property type="entry name" value="Chloramphenicol acetyltransferase-like domain"/>
    <property type="match status" value="2"/>
</dbReference>
<dbReference type="PANTHER" id="PTHR31642:SF310">
    <property type="entry name" value="FATTY ALCOHOL:CAFFEOYL-COA ACYLTRANSFERASE"/>
    <property type="match status" value="1"/>
</dbReference>
<dbReference type="Pfam" id="PF02458">
    <property type="entry name" value="Transferase"/>
    <property type="match status" value="1"/>
</dbReference>
<sequence>MTIETYTIYPTKKYNRPPPPSRIVLHGLDLLSSPIHILNHRFYRPPTDTITNVIDKLKFSLAEALELYPPAAGTVRTDENGEVYIALDAENISGTPFLVEMRDTPFVGDSEDLSPRTVVLLPPLSSTLAVKVTQFSCGTIAVASSMHHQVADLCGFLDFLELWAQLARSEPIDLTKIPDDWSRTPGRFFPDLIKESSLPTSPPPPFTVLSVPQTEVSASLLVSSDVTRWKFTKNAMERLKLDFSPSIDSSDEYKSDLWISSGDALAALLCGVITRARENGKVTRVEGRSHLDSQTEIIAMAADGRERAPQRNMIDGQYFGNFNTLWSATISRSDLSSLTCEAASHVALAIRNTLKVQLSPEAIAHKISFFEDPQNNKPIGRITWSADIILTNWCRFDLQGPKLDFGWGKPFSATSGAGKIYPPGYCVMMQEKSSGDVLVLMTVEQEGAEFLKTDLLLNKYATMITIS</sequence>
<evidence type="ECO:0008006" key="4">
    <source>
        <dbReference type="Google" id="ProtNLM"/>
    </source>
</evidence>
<dbReference type="AlphaFoldDB" id="A0A815QP97"/>
<dbReference type="PANTHER" id="PTHR31642">
    <property type="entry name" value="TRICHOTHECENE 3-O-ACETYLTRANSFERASE"/>
    <property type="match status" value="1"/>
</dbReference>
<dbReference type="GO" id="GO:0016747">
    <property type="term" value="F:acyltransferase activity, transferring groups other than amino-acyl groups"/>
    <property type="evidence" value="ECO:0007669"/>
    <property type="project" value="TreeGrafter"/>
</dbReference>
<proteinExistence type="predicted"/>
<dbReference type="InterPro" id="IPR050317">
    <property type="entry name" value="Plant_Fungal_Acyltransferase"/>
</dbReference>
<evidence type="ECO:0000256" key="1">
    <source>
        <dbReference type="ARBA" id="ARBA00022679"/>
    </source>
</evidence>
<dbReference type="Proteomes" id="UP000663852">
    <property type="component" value="Unassembled WGS sequence"/>
</dbReference>
<reference evidence="2" key="1">
    <citation type="submission" date="2021-02" db="EMBL/GenBank/DDBJ databases">
        <authorList>
            <person name="Nowell W R."/>
        </authorList>
    </citation>
    <scope>NUCLEOTIDE SEQUENCE</scope>
</reference>
<dbReference type="OrthoDB" id="1862401at2759"/>
<organism evidence="2 3">
    <name type="scientific">Adineta ricciae</name>
    <name type="common">Rotifer</name>
    <dbReference type="NCBI Taxonomy" id="249248"/>
    <lineage>
        <taxon>Eukaryota</taxon>
        <taxon>Metazoa</taxon>
        <taxon>Spiralia</taxon>
        <taxon>Gnathifera</taxon>
        <taxon>Rotifera</taxon>
        <taxon>Eurotatoria</taxon>
        <taxon>Bdelloidea</taxon>
        <taxon>Adinetida</taxon>
        <taxon>Adinetidae</taxon>
        <taxon>Adineta</taxon>
    </lineage>
</organism>
<name>A0A815QP97_ADIRI</name>